<protein>
    <submittedName>
        <fullName evidence="4">TP901 family phage tail tape measure protein</fullName>
    </submittedName>
</protein>
<dbReference type="InterPro" id="IPR010090">
    <property type="entry name" value="Phage_tape_meas"/>
</dbReference>
<sequence length="982" mass="98495">MSVSGGVLAQAAVELVADGRLLRGGVAKAINGAGSEAEKAGAAAGGLFGKSFLGKVKGVALYTGIHDALQMTIGALGGGVKSVITTGVEYQAAMANLAAVTRSSGEQMALAGELAQRLGRDMRYPGITAAQVAAAMVDLANAGFDLRSSMAATPAVLQLVTASGLDTARVAQFVGDSLDIFALKADQAGGVADVLASAIHNTSGGLEEFFTGLKYVGPVAAAMRVDLHETATVMAELGRAGIIGSMAGTGLRSMLVSLAHPSTQARAALTALGVEAFDASGRFVGFRAVIEQLSHAQEHMSEQQFAAAAATAFGQEALSGVVALAHQGAAGFDRMSTALAHQGAAAELASAKTVGLGATIGNLKKVGADVALSIFQAVSPSLERVGNSLVGGLANAGPLLAGVLRPVMAILAELASVAMTLLVPALALVQPLFGALAVVVGNPVFGVFAAALAGAAAGMLALRAPVLLVAGAVELWTLATRAAAAAQVALNLAMDANPIGLLVIGIGALVAAVLYLWSASAPFREFWVGLWTTVSSAVGVAVDWVSGAFQALVGWFRSLPAEALLAVPVIGQLAYVLLKLPTIIDAICAAGRAVLDFFAGLPQRVADGACAVGSAVAGGFQVAVDWVAGLPGRIGPALLAGLRAGADAAVQGVEWIIAELIVLPVQVGLLLARAGQALVGWAVALPGQILAGLGALVGMLAEAARSAWTWYVTTTITTALAVVAWALGLPGRIVAGVQALAGMLAEAASSAWTGFVTASVSAGSSVLSWVVGLPGQVVGGLGALAGLLGSAASAAWNNFVEGSVSAATGLWAWISSVPGRIRDALGDLGGLLWGAGRAIIDGLLSGLRSAIGAVWDFVGGIADKIRQLKGPLPYDRQLLVPAGRAIVGGLDRGLRAEFGTVRATLRAFTREIPNFEVPVHARATTTFSNSDNGFARVTAGSTGPVTHRQVTVHAPITVQPVAADPLLVALRAADHVAALAQA</sequence>
<dbReference type="PANTHER" id="PTHR37813">
    <property type="entry name" value="FELS-2 PROPHAGE PROTEIN"/>
    <property type="match status" value="1"/>
</dbReference>
<keyword evidence="1" id="KW-1188">Viral release from host cell</keyword>
<dbReference type="EMBL" id="JACJID010000005">
    <property type="protein sequence ID" value="MBA8929500.1"/>
    <property type="molecule type" value="Genomic_DNA"/>
</dbReference>
<proteinExistence type="predicted"/>
<feature type="transmembrane region" description="Helical" evidence="2">
    <location>
        <begin position="529"/>
        <end position="553"/>
    </location>
</feature>
<feature type="transmembrane region" description="Helical" evidence="2">
    <location>
        <begin position="433"/>
        <end position="453"/>
    </location>
</feature>
<evidence type="ECO:0000313" key="5">
    <source>
        <dbReference type="Proteomes" id="UP000517916"/>
    </source>
</evidence>
<keyword evidence="2" id="KW-0812">Transmembrane</keyword>
<reference evidence="4 5" key="1">
    <citation type="submission" date="2020-08" db="EMBL/GenBank/DDBJ databases">
        <title>Genomic Encyclopedia of Archaeal and Bacterial Type Strains, Phase II (KMG-II): from individual species to whole genera.</title>
        <authorList>
            <person name="Goeker M."/>
        </authorList>
    </citation>
    <scope>NUCLEOTIDE SEQUENCE [LARGE SCALE GENOMIC DNA]</scope>
    <source>
        <strain evidence="4 5">DSM 43850</strain>
    </source>
</reference>
<feature type="domain" description="Phage tail tape measure protein" evidence="3">
    <location>
        <begin position="113"/>
        <end position="314"/>
    </location>
</feature>
<dbReference type="Proteomes" id="UP000517916">
    <property type="component" value="Unassembled WGS sequence"/>
</dbReference>
<feature type="transmembrane region" description="Helical" evidence="2">
    <location>
        <begin position="766"/>
        <end position="788"/>
    </location>
</feature>
<comment type="caution">
    <text evidence="4">The sequence shown here is derived from an EMBL/GenBank/DDBJ whole genome shotgun (WGS) entry which is preliminary data.</text>
</comment>
<accession>A0ABR6BRE3</accession>
<feature type="transmembrane region" description="Helical" evidence="2">
    <location>
        <begin position="707"/>
        <end position="727"/>
    </location>
</feature>
<keyword evidence="2" id="KW-0472">Membrane</keyword>
<dbReference type="RefSeq" id="WP_182839414.1">
    <property type="nucleotide sequence ID" value="NZ_BAAABQ010000017.1"/>
</dbReference>
<evidence type="ECO:0000313" key="4">
    <source>
        <dbReference type="EMBL" id="MBA8929500.1"/>
    </source>
</evidence>
<evidence type="ECO:0000256" key="2">
    <source>
        <dbReference type="SAM" id="Phobius"/>
    </source>
</evidence>
<feature type="transmembrane region" description="Helical" evidence="2">
    <location>
        <begin position="739"/>
        <end position="760"/>
    </location>
</feature>
<dbReference type="NCBIfam" id="TIGR01760">
    <property type="entry name" value="tape_meas_TP901"/>
    <property type="match status" value="1"/>
</dbReference>
<feature type="transmembrane region" description="Helical" evidence="2">
    <location>
        <begin position="678"/>
        <end position="701"/>
    </location>
</feature>
<feature type="transmembrane region" description="Helical" evidence="2">
    <location>
        <begin position="499"/>
        <end position="517"/>
    </location>
</feature>
<dbReference type="PANTHER" id="PTHR37813:SF1">
    <property type="entry name" value="FELS-2 PROPHAGE PROTEIN"/>
    <property type="match status" value="1"/>
</dbReference>
<keyword evidence="5" id="KW-1185">Reference proteome</keyword>
<feature type="transmembrane region" description="Helical" evidence="2">
    <location>
        <begin position="407"/>
        <end position="427"/>
    </location>
</feature>
<evidence type="ECO:0000259" key="3">
    <source>
        <dbReference type="Pfam" id="PF10145"/>
    </source>
</evidence>
<evidence type="ECO:0000256" key="1">
    <source>
        <dbReference type="ARBA" id="ARBA00022612"/>
    </source>
</evidence>
<dbReference type="Pfam" id="PF10145">
    <property type="entry name" value="PhageMin_Tail"/>
    <property type="match status" value="1"/>
</dbReference>
<name>A0ABR6BRE3_9PSEU</name>
<organism evidence="4 5">
    <name type="scientific">Kutzneria viridogrisea</name>
    <dbReference type="NCBI Taxonomy" id="47990"/>
    <lineage>
        <taxon>Bacteria</taxon>
        <taxon>Bacillati</taxon>
        <taxon>Actinomycetota</taxon>
        <taxon>Actinomycetes</taxon>
        <taxon>Pseudonocardiales</taxon>
        <taxon>Pseudonocardiaceae</taxon>
        <taxon>Kutzneria</taxon>
    </lineage>
</organism>
<gene>
    <name evidence="4" type="ORF">BC739_006718</name>
</gene>
<keyword evidence="2" id="KW-1133">Transmembrane helix</keyword>